<evidence type="ECO:0000256" key="1">
    <source>
        <dbReference type="ARBA" id="ARBA00009463"/>
    </source>
</evidence>
<feature type="domain" description="3-hydroxyacyl-CoA dehydrogenase C-terminal" evidence="3">
    <location>
        <begin position="183"/>
        <end position="279"/>
    </location>
</feature>
<dbReference type="Gene3D" id="3.40.50.720">
    <property type="entry name" value="NAD(P)-binding Rossmann-like Domain"/>
    <property type="match status" value="1"/>
</dbReference>
<dbReference type="InterPro" id="IPR036291">
    <property type="entry name" value="NAD(P)-bd_dom_sf"/>
</dbReference>
<dbReference type="InterPro" id="IPR006176">
    <property type="entry name" value="3-OHacyl-CoA_DH_NAD-bd"/>
</dbReference>
<dbReference type="InterPro" id="IPR006108">
    <property type="entry name" value="3HC_DH_C"/>
</dbReference>
<dbReference type="Pfam" id="PF00725">
    <property type="entry name" value="3HCDH"/>
    <property type="match status" value="1"/>
</dbReference>
<dbReference type="EMBL" id="BAAAHE010000023">
    <property type="protein sequence ID" value="GAA0623786.1"/>
    <property type="molecule type" value="Genomic_DNA"/>
</dbReference>
<feature type="domain" description="3-hydroxyacyl-CoA dehydrogenase NAD binding" evidence="4">
    <location>
        <begin position="2"/>
        <end position="180"/>
    </location>
</feature>
<name>A0ABP3S2B7_9ACTN</name>
<comment type="similarity">
    <text evidence="1">Belongs to the 3-hydroxyacyl-CoA dehydrogenase family.</text>
</comment>
<dbReference type="PIRSF" id="PIRSF000105">
    <property type="entry name" value="HCDH"/>
    <property type="match status" value="1"/>
</dbReference>
<evidence type="ECO:0000313" key="5">
    <source>
        <dbReference type="EMBL" id="GAA0623786.1"/>
    </source>
</evidence>
<dbReference type="PANTHER" id="PTHR48075:SF5">
    <property type="entry name" value="3-HYDROXYBUTYRYL-COA DEHYDROGENASE"/>
    <property type="match status" value="1"/>
</dbReference>
<comment type="caution">
    <text evidence="5">The sequence shown here is derived from an EMBL/GenBank/DDBJ whole genome shotgun (WGS) entry which is preliminary data.</text>
</comment>
<dbReference type="Pfam" id="PF02737">
    <property type="entry name" value="3HCDH_N"/>
    <property type="match status" value="1"/>
</dbReference>
<evidence type="ECO:0000256" key="2">
    <source>
        <dbReference type="ARBA" id="ARBA00023002"/>
    </source>
</evidence>
<dbReference type="InterPro" id="IPR022694">
    <property type="entry name" value="3-OHacyl-CoA_DH"/>
</dbReference>
<dbReference type="Proteomes" id="UP001500957">
    <property type="component" value="Unassembled WGS sequence"/>
</dbReference>
<dbReference type="Gene3D" id="1.10.1040.50">
    <property type="match status" value="1"/>
</dbReference>
<evidence type="ECO:0000259" key="3">
    <source>
        <dbReference type="Pfam" id="PF00725"/>
    </source>
</evidence>
<accession>A0ABP3S2B7</accession>
<dbReference type="SUPFAM" id="SSF48179">
    <property type="entry name" value="6-phosphogluconate dehydrogenase C-terminal domain-like"/>
    <property type="match status" value="1"/>
</dbReference>
<reference evidence="6" key="1">
    <citation type="journal article" date="2019" name="Int. J. Syst. Evol. Microbiol.">
        <title>The Global Catalogue of Microorganisms (GCM) 10K type strain sequencing project: providing services to taxonomists for standard genome sequencing and annotation.</title>
        <authorList>
            <consortium name="The Broad Institute Genomics Platform"/>
            <consortium name="The Broad Institute Genome Sequencing Center for Infectious Disease"/>
            <person name="Wu L."/>
            <person name="Ma J."/>
        </authorList>
    </citation>
    <scope>NUCLEOTIDE SEQUENCE [LARGE SCALE GENOMIC DNA]</scope>
    <source>
        <strain evidence="6">JCM 10671</strain>
    </source>
</reference>
<sequence>MNVAVIGAGTMGSGIAITTVLGGHDICLIDVDEPRVALGEEHVARFLDRSISLGKLSADEGTAARDRVRYSTTMKDASDADVVIEAVFEDVPVKQALFAQLDDICRPDTLFHSNTSTLSVTAIAAGSRLPGRVVGTHYCNPAPLMKLVEVVPARQSSDDAVARTVEFLGSIRKSVVMAKDVPGFIVNRFLVPFENDCIRALEAGRADVETIDAAVTKALGYPMGPFTLLDTVGLDIHYAVSMSLFDQLHDPRFAPPPLVSQMIAAGELGRKTGRGFYSYDKKLAFGA</sequence>
<evidence type="ECO:0000259" key="4">
    <source>
        <dbReference type="Pfam" id="PF02737"/>
    </source>
</evidence>
<organism evidence="5 6">
    <name type="scientific">Sporichthya brevicatena</name>
    <dbReference type="NCBI Taxonomy" id="171442"/>
    <lineage>
        <taxon>Bacteria</taxon>
        <taxon>Bacillati</taxon>
        <taxon>Actinomycetota</taxon>
        <taxon>Actinomycetes</taxon>
        <taxon>Sporichthyales</taxon>
        <taxon>Sporichthyaceae</taxon>
        <taxon>Sporichthya</taxon>
    </lineage>
</organism>
<dbReference type="InterPro" id="IPR008927">
    <property type="entry name" value="6-PGluconate_DH-like_C_sf"/>
</dbReference>
<proteinExistence type="inferred from homology"/>
<dbReference type="RefSeq" id="WP_344605860.1">
    <property type="nucleotide sequence ID" value="NZ_BAAAHE010000023.1"/>
</dbReference>
<dbReference type="SUPFAM" id="SSF51735">
    <property type="entry name" value="NAD(P)-binding Rossmann-fold domains"/>
    <property type="match status" value="1"/>
</dbReference>
<dbReference type="PANTHER" id="PTHR48075">
    <property type="entry name" value="3-HYDROXYACYL-COA DEHYDROGENASE FAMILY PROTEIN"/>
    <property type="match status" value="1"/>
</dbReference>
<keyword evidence="2" id="KW-0560">Oxidoreductase</keyword>
<keyword evidence="6" id="KW-1185">Reference proteome</keyword>
<evidence type="ECO:0000313" key="6">
    <source>
        <dbReference type="Proteomes" id="UP001500957"/>
    </source>
</evidence>
<gene>
    <name evidence="5" type="ORF">GCM10009547_28590</name>
</gene>
<protein>
    <submittedName>
        <fullName evidence="5">3-hydroxyacyl-CoA dehydrogenase family protein</fullName>
    </submittedName>
</protein>